<dbReference type="InterPro" id="IPR046817">
    <property type="entry name" value="MmeI_N"/>
</dbReference>
<proteinExistence type="predicted"/>
<gene>
    <name evidence="11" type="ORF">CLMAG_34640</name>
</gene>
<feature type="domain" description="TaqI-like C-terminal specificity" evidence="9">
    <location>
        <begin position="802"/>
        <end position="921"/>
    </location>
</feature>
<dbReference type="EMBL" id="LWAE01000003">
    <property type="protein sequence ID" value="KZL91705.1"/>
    <property type="molecule type" value="Genomic_DNA"/>
</dbReference>
<accession>A0A161WJ16</accession>
<dbReference type="InterPro" id="IPR011639">
    <property type="entry name" value="MethylTrfase_TaqI-like_dom"/>
</dbReference>
<dbReference type="Pfam" id="PF12950">
    <property type="entry name" value="TaqI_C"/>
    <property type="match status" value="1"/>
</dbReference>
<dbReference type="Gene3D" id="3.40.50.150">
    <property type="entry name" value="Vaccinia Virus protein VP39"/>
    <property type="match status" value="1"/>
</dbReference>
<evidence type="ECO:0000256" key="1">
    <source>
        <dbReference type="ARBA" id="ARBA00011900"/>
    </source>
</evidence>
<dbReference type="REBASE" id="159106">
    <property type="entry name" value="Cma2767ORF34640P"/>
</dbReference>
<evidence type="ECO:0000256" key="6">
    <source>
        <dbReference type="ARBA" id="ARBA00023125"/>
    </source>
</evidence>
<evidence type="ECO:0000256" key="7">
    <source>
        <dbReference type="ARBA" id="ARBA00047942"/>
    </source>
</evidence>
<evidence type="ECO:0000313" key="11">
    <source>
        <dbReference type="EMBL" id="KZL91705.1"/>
    </source>
</evidence>
<dbReference type="PANTHER" id="PTHR33841:SF1">
    <property type="entry name" value="DNA METHYLTRANSFERASE A"/>
    <property type="match status" value="1"/>
</dbReference>
<dbReference type="STRING" id="1121326.CLMAG_34640"/>
<dbReference type="InterPro" id="IPR029063">
    <property type="entry name" value="SAM-dependent_MTases_sf"/>
</dbReference>
<feature type="domain" description="Type II methyltransferase M.TaqI-like" evidence="8">
    <location>
        <begin position="518"/>
        <end position="676"/>
    </location>
</feature>
<dbReference type="GO" id="GO:0016787">
    <property type="term" value="F:hydrolase activity"/>
    <property type="evidence" value="ECO:0007669"/>
    <property type="project" value="UniProtKB-KW"/>
</dbReference>
<evidence type="ECO:0000259" key="9">
    <source>
        <dbReference type="Pfam" id="PF12950"/>
    </source>
</evidence>
<name>A0A161WJ16_9CLOT</name>
<keyword evidence="6" id="KW-0238">DNA-binding</keyword>
<evidence type="ECO:0000256" key="3">
    <source>
        <dbReference type="ARBA" id="ARBA00022679"/>
    </source>
</evidence>
<evidence type="ECO:0000259" key="8">
    <source>
        <dbReference type="Pfam" id="PF07669"/>
    </source>
</evidence>
<dbReference type="Pfam" id="PF07669">
    <property type="entry name" value="Eco57I"/>
    <property type="match status" value="1"/>
</dbReference>
<evidence type="ECO:0000256" key="4">
    <source>
        <dbReference type="ARBA" id="ARBA00022691"/>
    </source>
</evidence>
<keyword evidence="3" id="KW-0808">Transferase</keyword>
<keyword evidence="4" id="KW-0949">S-adenosyl-L-methionine</keyword>
<protein>
    <recommendedName>
        <fullName evidence="1">site-specific DNA-methyltransferase (adenine-specific)</fullName>
        <ecNumber evidence="1">2.1.1.72</ecNumber>
    </recommendedName>
</protein>
<comment type="catalytic activity">
    <reaction evidence="7">
        <text>a 2'-deoxyadenosine in DNA + S-adenosyl-L-methionine = an N(6)-methyl-2'-deoxyadenosine in DNA + S-adenosyl-L-homocysteine + H(+)</text>
        <dbReference type="Rhea" id="RHEA:15197"/>
        <dbReference type="Rhea" id="RHEA-COMP:12418"/>
        <dbReference type="Rhea" id="RHEA-COMP:12419"/>
        <dbReference type="ChEBI" id="CHEBI:15378"/>
        <dbReference type="ChEBI" id="CHEBI:57856"/>
        <dbReference type="ChEBI" id="CHEBI:59789"/>
        <dbReference type="ChEBI" id="CHEBI:90615"/>
        <dbReference type="ChEBI" id="CHEBI:90616"/>
        <dbReference type="EC" id="2.1.1.72"/>
    </reaction>
</comment>
<dbReference type="InterPro" id="IPR050953">
    <property type="entry name" value="N4_N6_ade-DNA_methylase"/>
</dbReference>
<dbReference type="RefSeq" id="WP_066624840.1">
    <property type="nucleotide sequence ID" value="NZ_FQXL01000060.1"/>
</dbReference>
<keyword evidence="2" id="KW-0489">Methyltransferase</keyword>
<dbReference type="Pfam" id="PF20464">
    <property type="entry name" value="MmeI_N"/>
    <property type="match status" value="1"/>
</dbReference>
<sequence length="1053" mass="123362">MEDNSYIFNRKLLKEKLTNFHINTIPDITKKRKIISNWIYSIKTGDLNKTKEKSIQGDFLTAFFTNILGYKKRYGNGVWNIVQEQKTTLDATTPDGALGFFTSDITDIRTVIELKDANTNLDKKQKGRDNKVSPVDQAFSYVHKSGKKCRWVIVSNFLEIRLYHHSTALEYEKFIVTDLVDDEKFKEFYYLLCYDNLINRDTPSVIDDLYEKNEEAQKEITNNFYKYYKSTRLNMFEGLKENNPGVDEILLFEKSQKLMDRFIFVCFCEDKTLLPENTFRNVIKIAGMSYEISTNKIWTQLKGLFHAIDKGNPPMNINRFNGGLFAPDKDLDNLNIPDDMFKGLEELAEYNFDTDLNVDILGHIFEQSISDIEEIRSEIKGQVINKKQGKRKHDGIFYTPEYITHYIVEQTIGRWLEDRKIELGEAKLPKVPAFDPKMNASEKRTWKIALERNISFWNKYRDRLSNIKVIDYACGSGAFLNAAFDYLYMEGQYVNNRLNELKEGQLNLFPLDKHILKNNLYGIDLNAESVEITKLSLWLKTANKKDPLTSLDENILCGNSLIEDENVAGDKAFKWKERFKEIFHNGGFDIVIGTPPYGAAFSDLDKKYLDNNYKTTQYNYDSYKFFLELAFKITKYNSYVGVITPNTYMVLEKSDILRKFLFDNYCIVNLVEIFNVFPDAVVEPIISIFKHRKPSIFDKFQAILIPRNIDASDNFVSKGTINEFKHTDLYRKEGYIFNYHETKEERELSDKLFKNSKPLSEYATISAGVKPYEKGKGTPPQTAEVVKEKPYTSFVKEDDTWKPLVRGAYINRYLVKLNGEYIKYGECLAAPRDPKMFSNSKIFIRQTSDYPVAVYDDNGYVCNNTIHCIYLKPEYSHLNLKYFLALINSKLMKWIFQQQNFHIVGKPLAETKVIYVERLPIIIDKNQNQFIEIADKLILFNKSSYEREQKFIKYIQEMYKPKKISSKLEQFFALEYKDFADELKKQKVKLSEKNKFDLMELFNSEVQYIKAIKYDIKRLEEQLDKMIFKTYELTNMEINMIDSNNILKMEAVS</sequence>
<dbReference type="SUPFAM" id="SSF53335">
    <property type="entry name" value="S-adenosyl-L-methionine-dependent methyltransferases"/>
    <property type="match status" value="1"/>
</dbReference>
<organism evidence="11 12">
    <name type="scientific">Clostridium magnum DSM 2767</name>
    <dbReference type="NCBI Taxonomy" id="1121326"/>
    <lineage>
        <taxon>Bacteria</taxon>
        <taxon>Bacillati</taxon>
        <taxon>Bacillota</taxon>
        <taxon>Clostridia</taxon>
        <taxon>Eubacteriales</taxon>
        <taxon>Clostridiaceae</taxon>
        <taxon>Clostridium</taxon>
    </lineage>
</organism>
<dbReference type="GO" id="GO:0003677">
    <property type="term" value="F:DNA binding"/>
    <property type="evidence" value="ECO:0007669"/>
    <property type="project" value="UniProtKB-KW"/>
</dbReference>
<dbReference type="PRINTS" id="PR00507">
    <property type="entry name" value="N12N6MTFRASE"/>
</dbReference>
<feature type="domain" description="MmeI-like N-terminal" evidence="10">
    <location>
        <begin position="50"/>
        <end position="187"/>
    </location>
</feature>
<keyword evidence="11" id="KW-0378">Hydrolase</keyword>
<reference evidence="11 12" key="1">
    <citation type="submission" date="2016-04" db="EMBL/GenBank/DDBJ databases">
        <title>Genome sequence of Clostridium magnum DSM 2767.</title>
        <authorList>
            <person name="Poehlein A."/>
            <person name="Uhlig R."/>
            <person name="Fischer R."/>
            <person name="Bahl H."/>
            <person name="Daniel R."/>
        </authorList>
    </citation>
    <scope>NUCLEOTIDE SEQUENCE [LARGE SCALE GENOMIC DNA]</scope>
    <source>
        <strain evidence="11 12">DSM 2767</strain>
    </source>
</reference>
<evidence type="ECO:0000256" key="5">
    <source>
        <dbReference type="ARBA" id="ARBA00022747"/>
    </source>
</evidence>
<keyword evidence="5" id="KW-0680">Restriction system</keyword>
<evidence type="ECO:0000259" key="10">
    <source>
        <dbReference type="Pfam" id="PF20464"/>
    </source>
</evidence>
<dbReference type="EC" id="2.1.1.72" evidence="1"/>
<evidence type="ECO:0000313" key="12">
    <source>
        <dbReference type="Proteomes" id="UP000076603"/>
    </source>
</evidence>
<comment type="caution">
    <text evidence="11">The sequence shown here is derived from an EMBL/GenBank/DDBJ whole genome shotgun (WGS) entry which is preliminary data.</text>
</comment>
<dbReference type="PATRIC" id="fig|1121326.3.peg.3504"/>
<dbReference type="GO" id="GO:0032259">
    <property type="term" value="P:methylation"/>
    <property type="evidence" value="ECO:0007669"/>
    <property type="project" value="UniProtKB-KW"/>
</dbReference>
<dbReference type="Proteomes" id="UP000076603">
    <property type="component" value="Unassembled WGS sequence"/>
</dbReference>
<evidence type="ECO:0000256" key="2">
    <source>
        <dbReference type="ARBA" id="ARBA00022603"/>
    </source>
</evidence>
<dbReference type="OrthoDB" id="9815272at2"/>
<dbReference type="GO" id="GO:0009307">
    <property type="term" value="P:DNA restriction-modification system"/>
    <property type="evidence" value="ECO:0007669"/>
    <property type="project" value="UniProtKB-KW"/>
</dbReference>
<dbReference type="GO" id="GO:0009007">
    <property type="term" value="F:site-specific DNA-methyltransferase (adenine-specific) activity"/>
    <property type="evidence" value="ECO:0007669"/>
    <property type="project" value="UniProtKB-EC"/>
</dbReference>
<dbReference type="AlphaFoldDB" id="A0A161WJ16"/>
<dbReference type="InterPro" id="IPR025931">
    <property type="entry name" value="TaqI_C"/>
</dbReference>
<dbReference type="PANTHER" id="PTHR33841">
    <property type="entry name" value="DNA METHYLTRANSFERASE YEEA-RELATED"/>
    <property type="match status" value="1"/>
</dbReference>
<keyword evidence="12" id="KW-1185">Reference proteome</keyword>